<name>A0ACB0Z1L0_MELEN</name>
<comment type="caution">
    <text evidence="1">The sequence shown here is derived from an EMBL/GenBank/DDBJ whole genome shotgun (WGS) entry which is preliminary data.</text>
</comment>
<sequence>MNSKSDWLQKIGEYQNKLEEYQKVVFSEEKLWFFGQKYFERPNYHWGNYVAFNGSHSDYFDTITNTWGGPKQLEAISSKQHFGELIFVSDSEIFLLLFSHFGAMCFYSLHQFNKNKRCWELFFEFEENNNFVPSDESYRNDLILAGELKENGNKHLYFVSYENHNINIYLLKIKKNREIECQNIPIILPANYFQGFQPTHSILFSDKLIYVQGGILCCGFRWEPNWLLKLSLEEGKMSELIKFESTNHPEFNYSGSLANAFIANKNVWIHFAGTKQFGLNKGIFNGEIWILDLNDNNHPNWKMLENKKLPKTMPGSTAIIYVKQLDKLFLIDEEKRIFKSIKPLL</sequence>
<reference evidence="1" key="1">
    <citation type="submission" date="2023-11" db="EMBL/GenBank/DDBJ databases">
        <authorList>
            <person name="Poullet M."/>
        </authorList>
    </citation>
    <scope>NUCLEOTIDE SEQUENCE</scope>
    <source>
        <strain evidence="1">E1834</strain>
    </source>
</reference>
<protein>
    <submittedName>
        <fullName evidence="1">Uncharacterized protein</fullName>
    </submittedName>
</protein>
<accession>A0ACB0Z1L0</accession>
<gene>
    <name evidence="1" type="ORF">MENTE1834_LOCUS19324</name>
</gene>
<keyword evidence="2" id="KW-1185">Reference proteome</keyword>
<dbReference type="Proteomes" id="UP001497535">
    <property type="component" value="Unassembled WGS sequence"/>
</dbReference>
<dbReference type="EMBL" id="CAVMJV010000022">
    <property type="protein sequence ID" value="CAK5072625.1"/>
    <property type="molecule type" value="Genomic_DNA"/>
</dbReference>
<evidence type="ECO:0000313" key="1">
    <source>
        <dbReference type="EMBL" id="CAK5072625.1"/>
    </source>
</evidence>
<evidence type="ECO:0000313" key="2">
    <source>
        <dbReference type="Proteomes" id="UP001497535"/>
    </source>
</evidence>
<proteinExistence type="predicted"/>
<organism evidence="1 2">
    <name type="scientific">Meloidogyne enterolobii</name>
    <name type="common">Root-knot nematode worm</name>
    <name type="synonym">Meloidogyne mayaguensis</name>
    <dbReference type="NCBI Taxonomy" id="390850"/>
    <lineage>
        <taxon>Eukaryota</taxon>
        <taxon>Metazoa</taxon>
        <taxon>Ecdysozoa</taxon>
        <taxon>Nematoda</taxon>
        <taxon>Chromadorea</taxon>
        <taxon>Rhabditida</taxon>
        <taxon>Tylenchina</taxon>
        <taxon>Tylenchomorpha</taxon>
        <taxon>Tylenchoidea</taxon>
        <taxon>Meloidogynidae</taxon>
        <taxon>Meloidogyninae</taxon>
        <taxon>Meloidogyne</taxon>
    </lineage>
</organism>